<dbReference type="Pfam" id="PF03456">
    <property type="entry name" value="uDENN"/>
    <property type="match status" value="1"/>
</dbReference>
<dbReference type="InterPro" id="IPR057977">
    <property type="entry name" value="TPR_DENND3"/>
</dbReference>
<dbReference type="InterPro" id="IPR015943">
    <property type="entry name" value="WD40/YVTN_repeat-like_dom_sf"/>
</dbReference>
<comment type="caution">
    <text evidence="3">The sequence shown here is derived from an EMBL/GenBank/DDBJ whole genome shotgun (WGS) entry which is preliminary data.</text>
</comment>
<feature type="region of interest" description="Disordered" evidence="1">
    <location>
        <begin position="1444"/>
        <end position="1477"/>
    </location>
</feature>
<dbReference type="GO" id="GO:0032483">
    <property type="term" value="P:regulation of Rab protein signal transduction"/>
    <property type="evidence" value="ECO:0007669"/>
    <property type="project" value="TreeGrafter"/>
</dbReference>
<evidence type="ECO:0000259" key="2">
    <source>
        <dbReference type="PROSITE" id="PS50211"/>
    </source>
</evidence>
<dbReference type="EMBL" id="CAJNOR010000400">
    <property type="protein sequence ID" value="CAF0903230.1"/>
    <property type="molecule type" value="Genomic_DNA"/>
</dbReference>
<keyword evidence="5" id="KW-1185">Reference proteome</keyword>
<dbReference type="InterPro" id="IPR037516">
    <property type="entry name" value="Tripartite_DENN"/>
</dbReference>
<reference evidence="3" key="1">
    <citation type="submission" date="2021-02" db="EMBL/GenBank/DDBJ databases">
        <authorList>
            <person name="Nowell W R."/>
        </authorList>
    </citation>
    <scope>NUCLEOTIDE SEQUENCE</scope>
</reference>
<dbReference type="Pfam" id="PF25570">
    <property type="entry name" value="TPR_DENND3"/>
    <property type="match status" value="1"/>
</dbReference>
<evidence type="ECO:0000256" key="1">
    <source>
        <dbReference type="SAM" id="MobiDB-lite"/>
    </source>
</evidence>
<dbReference type="InterPro" id="IPR051696">
    <property type="entry name" value="DENN_Domain_GEFs"/>
</dbReference>
<name>A0A813MW36_ADIRI</name>
<feature type="region of interest" description="Disordered" evidence="1">
    <location>
        <begin position="61"/>
        <end position="97"/>
    </location>
</feature>
<feature type="compositionally biased region" description="Polar residues" evidence="1">
    <location>
        <begin position="1128"/>
        <end position="1140"/>
    </location>
</feature>
<accession>A0A813MW36</accession>
<feature type="domain" description="UDENN" evidence="2">
    <location>
        <begin position="74"/>
        <end position="740"/>
    </location>
</feature>
<dbReference type="Proteomes" id="UP000663828">
    <property type="component" value="Unassembled WGS sequence"/>
</dbReference>
<dbReference type="PROSITE" id="PS50211">
    <property type="entry name" value="DENN"/>
    <property type="match status" value="1"/>
</dbReference>
<dbReference type="Gene3D" id="3.30.450.200">
    <property type="match status" value="1"/>
</dbReference>
<dbReference type="Proteomes" id="UP000663852">
    <property type="component" value="Unassembled WGS sequence"/>
</dbReference>
<gene>
    <name evidence="3" type="ORF">EDS130_LOCUS873</name>
    <name evidence="4" type="ORF">XAT740_LOCUS8137</name>
</gene>
<feature type="compositionally biased region" description="Low complexity" evidence="1">
    <location>
        <begin position="69"/>
        <end position="90"/>
    </location>
</feature>
<dbReference type="GO" id="GO:0005085">
    <property type="term" value="F:guanyl-nucleotide exchange factor activity"/>
    <property type="evidence" value="ECO:0007669"/>
    <property type="project" value="UniProtKB-ARBA"/>
</dbReference>
<dbReference type="SMART" id="SM00799">
    <property type="entry name" value="DENN"/>
    <property type="match status" value="1"/>
</dbReference>
<dbReference type="GO" id="GO:0031410">
    <property type="term" value="C:cytoplasmic vesicle"/>
    <property type="evidence" value="ECO:0007669"/>
    <property type="project" value="TreeGrafter"/>
</dbReference>
<feature type="compositionally biased region" description="Polar residues" evidence="1">
    <location>
        <begin position="346"/>
        <end position="357"/>
    </location>
</feature>
<proteinExistence type="predicted"/>
<dbReference type="PANTHER" id="PTHR12296">
    <property type="entry name" value="DENN DOMAIN-CONTAINING PROTEIN 4"/>
    <property type="match status" value="1"/>
</dbReference>
<sequence>MPLLNAFINSVACVGFTSERGVALDSESKGNGSLFKSPLQASVLAIVNADRAMYPESRSSELIDPLYPPTGHTSSHSTSTSSGRSTPISPLTSSARPSRHQMISTIYQNLPLFCFPDGAHATWERENERIHHIVFTREDGKRTYALVFTFQQAFTLRTGKPDDDGIYQISDVQRSTPTARRPSMSKIPVAIDKLKSATPVPSPPLATTIVNSTHQDVAPTPTAVPAKSRSRKMPSSFHFSEQPSGSRVRSTSTENLSKQPHYETPTFSSYMKNLSPSAAPPPARLSRTNSQSNLASLDDHTPNEISSFSRQRSTSNASHKIATSTAPSTTTRTTTTKPTTPMPIPNSTRTITANPTPTSVSITNSIVNSPGQSFDTTKPFYLPQCIVLLSNQPFWTEMQETMTSIHDELIQSKIEPNSNAYKLLIQKYAFFACNTPIPPIPWDRFSLSLSLTHNQSVLIFDPPINTDRAVLDLDLSILLLTLNIGKLLDVLAAILTEQPIIFFSSNYSKLVTTLECLLYLIYPLKWAHIYVPLVPYGLRDHYLAGPPCSYIMGTHARHQEIVQELDNSITCNLDNDKNIRVPKHVNLHNIPSTKLQRFIDSITHFLENIKVSRSLQNVHTPIRLRMDQQREFERETRIETNQKITKMFFDLMVDLYGDALKPIYWTVHHQHSPTNTLARTTNHEGKTTITSQTTTFSKENYLLSKSEGVELEFYQTFVETTAFQHLLEEERISVVPSIFRQTCQIRLLSDEDQLYDLNHPDNPNESSTLCDSLSSQMILPLPNWPNNISIHYLDSCIDLFTNELQNAQRERSPAVIAVFAYLRGCAFLARGNLLDGLRDLYLIDNQNLFPREYIEAKIVPRLSDEHLLDIFTHESFYQDAPEWKKVDIRSDLRLSKVDLTESSNSFEESISTKSSSDFDNHSDLFIVNNALTYDQFTEHIQRLSITNDAETTGILFNALLYWTDSNLVKTLKKDKTLTSKSSNSSQSSDRHASISSKSLKDTLMILNDHRQGGQSSGTIPKLSLQTNSTTLPAALFGSFLDVWQQTNAEKVRMIRCLPDDRQKQESILKISSSGVVSKKDGPGQIILTQKRLYFLPEARSLARLLTDLMNITSVDKYQHQTVFSSSKPGVKIHTSTNAGHSSLPRDANSTLKSKSASLEKEAKTSISLFFKSNHEQELWYTLIMELWSGLTIAHEECDTTVLNKAARHIALMDTLAHIEYDEDISSPSDRQSASSRAKLKQRHNETSREFALSDLSTFTRTLQDGTYKPLPAETRSVLTRRLSPSINEKERHPVRCLVFVDQAENGRSSLWCSYGPKLKIFSVSTWICDPSDLMFPSEITCLCLDGRYKLWVGCIHGELFVVDTATRTCSSQLTSIEGEGGCQTMVFNAIHNQILTANRASTVIIWNASSWERVADVNLCEIYKNTHDTKPRTFKSEAVVQFRNPAKSTSSKDSNQARPQLDMPSMRSSGGPAQVIPSSSDKLERIQIYEDLLLGCYCNDYILVLRIIDINTYTYEHVISVKYKIGDSTPIDSFLAYNKQLWVSTGCIIHIFDIDNRTEEGSYDLRMKKSVDDDHLMTMLGFSGYIWAGSLHGKVYVFRMDNFELYKTFAGHRDRVFCLCSMLDTYVVSGSAQNDTSIAIWENVQTTNGATASAISSAAKRALANSHGNGMN</sequence>
<dbReference type="Pfam" id="PF02141">
    <property type="entry name" value="DENN"/>
    <property type="match status" value="1"/>
</dbReference>
<feature type="compositionally biased region" description="Polar residues" evidence="1">
    <location>
        <begin position="303"/>
        <end position="318"/>
    </location>
</feature>
<dbReference type="SUPFAM" id="SSF50978">
    <property type="entry name" value="WD40 repeat-like"/>
    <property type="match status" value="1"/>
</dbReference>
<evidence type="ECO:0000313" key="5">
    <source>
        <dbReference type="Proteomes" id="UP000663828"/>
    </source>
</evidence>
<dbReference type="Gene3D" id="3.40.50.11500">
    <property type="match status" value="1"/>
</dbReference>
<evidence type="ECO:0000313" key="4">
    <source>
        <dbReference type="EMBL" id="CAF0903230.1"/>
    </source>
</evidence>
<dbReference type="SMART" id="SM00320">
    <property type="entry name" value="WD40"/>
    <property type="match status" value="2"/>
</dbReference>
<dbReference type="OrthoDB" id="6019893at2759"/>
<feature type="compositionally biased region" description="Polar residues" evidence="1">
    <location>
        <begin position="1446"/>
        <end position="1458"/>
    </location>
</feature>
<dbReference type="InterPro" id="IPR001194">
    <property type="entry name" value="cDENN_dom"/>
</dbReference>
<dbReference type="InterPro" id="IPR001680">
    <property type="entry name" value="WD40_rpt"/>
</dbReference>
<evidence type="ECO:0000313" key="6">
    <source>
        <dbReference type="Proteomes" id="UP000663852"/>
    </source>
</evidence>
<feature type="region of interest" description="Disordered" evidence="1">
    <location>
        <begin position="1128"/>
        <end position="1156"/>
    </location>
</feature>
<dbReference type="InterPro" id="IPR043153">
    <property type="entry name" value="DENN_C"/>
</dbReference>
<evidence type="ECO:0000313" key="3">
    <source>
        <dbReference type="EMBL" id="CAF0727917.1"/>
    </source>
</evidence>
<feature type="compositionally biased region" description="Low complexity" evidence="1">
    <location>
        <begin position="320"/>
        <end position="339"/>
    </location>
</feature>
<feature type="region of interest" description="Disordered" evidence="1">
    <location>
        <begin position="210"/>
        <end position="357"/>
    </location>
</feature>
<dbReference type="InterPro" id="IPR036322">
    <property type="entry name" value="WD40_repeat_dom_sf"/>
</dbReference>
<dbReference type="Gene3D" id="2.130.10.10">
    <property type="entry name" value="YVTN repeat-like/Quinoprotein amine dehydrogenase"/>
    <property type="match status" value="2"/>
</dbReference>
<dbReference type="InterPro" id="IPR005113">
    <property type="entry name" value="uDENN_dom"/>
</dbReference>
<organism evidence="3 6">
    <name type="scientific">Adineta ricciae</name>
    <name type="common">Rotifer</name>
    <dbReference type="NCBI Taxonomy" id="249248"/>
    <lineage>
        <taxon>Eukaryota</taxon>
        <taxon>Metazoa</taxon>
        <taxon>Spiralia</taxon>
        <taxon>Gnathifera</taxon>
        <taxon>Rotifera</taxon>
        <taxon>Eurotatoria</taxon>
        <taxon>Bdelloidea</taxon>
        <taxon>Adinetida</taxon>
        <taxon>Adinetidae</taxon>
        <taxon>Adineta</taxon>
    </lineage>
</organism>
<dbReference type="EMBL" id="CAJNOJ010000002">
    <property type="protein sequence ID" value="CAF0727917.1"/>
    <property type="molecule type" value="Genomic_DNA"/>
</dbReference>
<dbReference type="PANTHER" id="PTHR12296:SF21">
    <property type="entry name" value="DENN DOMAIN-CONTAINING PROTEIN 3"/>
    <property type="match status" value="1"/>
</dbReference>
<protein>
    <recommendedName>
        <fullName evidence="2">UDENN domain-containing protein</fullName>
    </recommendedName>
</protein>
<feature type="compositionally biased region" description="Polar residues" evidence="1">
    <location>
        <begin position="237"/>
        <end position="258"/>
    </location>
</feature>
<feature type="region of interest" description="Disordered" evidence="1">
    <location>
        <begin position="1223"/>
        <end position="1245"/>
    </location>
</feature>
<feature type="compositionally biased region" description="Low complexity" evidence="1">
    <location>
        <begin position="1225"/>
        <end position="1236"/>
    </location>
</feature>